<evidence type="ECO:0000313" key="3">
    <source>
        <dbReference type="Proteomes" id="UP000187406"/>
    </source>
</evidence>
<reference evidence="3" key="1">
    <citation type="submission" date="2016-04" db="EMBL/GenBank/DDBJ databases">
        <title>Cephalotus genome sequencing.</title>
        <authorList>
            <person name="Fukushima K."/>
            <person name="Hasebe M."/>
            <person name="Fang X."/>
        </authorList>
    </citation>
    <scope>NUCLEOTIDE SEQUENCE [LARGE SCALE GENOMIC DNA]</scope>
    <source>
        <strain evidence="3">cv. St1</strain>
    </source>
</reference>
<evidence type="ECO:0000313" key="2">
    <source>
        <dbReference type="EMBL" id="GAV65172.1"/>
    </source>
</evidence>
<feature type="region of interest" description="Disordered" evidence="1">
    <location>
        <begin position="1"/>
        <end position="29"/>
    </location>
</feature>
<sequence length="191" mass="20812">MEDHPSEEVEETKKVESIDEEKEVVESDREISIDGNSVSVNGRHEAEYIEKIPPILDPEKFEEFIGSVVDSVQPAVSFTEDLSHGVEALVEKWEDPNVTEVESKDFEDKITPPLDVTDGVTPVIEDVTLNGNEETQSPSSYETNGLLAAVTDVETSGTEESIPPSLDKKTGITPVAIDVVSNGIEETTLPS</sequence>
<keyword evidence="3" id="KW-1185">Reference proteome</keyword>
<protein>
    <submittedName>
        <fullName evidence="2">Uncharacterized protein</fullName>
    </submittedName>
</protein>
<organism evidence="2 3">
    <name type="scientific">Cephalotus follicularis</name>
    <name type="common">Albany pitcher plant</name>
    <dbReference type="NCBI Taxonomy" id="3775"/>
    <lineage>
        <taxon>Eukaryota</taxon>
        <taxon>Viridiplantae</taxon>
        <taxon>Streptophyta</taxon>
        <taxon>Embryophyta</taxon>
        <taxon>Tracheophyta</taxon>
        <taxon>Spermatophyta</taxon>
        <taxon>Magnoliopsida</taxon>
        <taxon>eudicotyledons</taxon>
        <taxon>Gunneridae</taxon>
        <taxon>Pentapetalae</taxon>
        <taxon>rosids</taxon>
        <taxon>fabids</taxon>
        <taxon>Oxalidales</taxon>
        <taxon>Cephalotaceae</taxon>
        <taxon>Cephalotus</taxon>
    </lineage>
</organism>
<dbReference type="InParanoid" id="A0A1Q3BBI6"/>
<proteinExistence type="predicted"/>
<comment type="caution">
    <text evidence="2">The sequence shown here is derived from an EMBL/GenBank/DDBJ whole genome shotgun (WGS) entry which is preliminary data.</text>
</comment>
<gene>
    <name evidence="2" type="ORF">CFOL_v3_08687</name>
</gene>
<evidence type="ECO:0000256" key="1">
    <source>
        <dbReference type="SAM" id="MobiDB-lite"/>
    </source>
</evidence>
<dbReference type="OrthoDB" id="1926326at2759"/>
<dbReference type="AlphaFoldDB" id="A0A1Q3BBI6"/>
<accession>A0A1Q3BBI6</accession>
<name>A0A1Q3BBI6_CEPFO</name>
<dbReference type="EMBL" id="BDDD01000389">
    <property type="protein sequence ID" value="GAV65172.1"/>
    <property type="molecule type" value="Genomic_DNA"/>
</dbReference>
<dbReference type="Proteomes" id="UP000187406">
    <property type="component" value="Unassembled WGS sequence"/>
</dbReference>
<feature type="compositionally biased region" description="Basic and acidic residues" evidence="1">
    <location>
        <begin position="1"/>
        <end position="17"/>
    </location>
</feature>